<organism evidence="2 4">
    <name type="scientific">Catenibacterium mitsuokai</name>
    <dbReference type="NCBI Taxonomy" id="100886"/>
    <lineage>
        <taxon>Bacteria</taxon>
        <taxon>Bacillati</taxon>
        <taxon>Bacillota</taxon>
        <taxon>Erysipelotrichia</taxon>
        <taxon>Erysipelotrichales</taxon>
        <taxon>Coprobacillaceae</taxon>
        <taxon>Catenibacterium</taxon>
    </lineage>
</organism>
<dbReference type="GeneID" id="301323679"/>
<evidence type="ECO:0000313" key="3">
    <source>
        <dbReference type="EMBL" id="MBV3393846.1"/>
    </source>
</evidence>
<dbReference type="Proteomes" id="UP001197492">
    <property type="component" value="Unassembled WGS sequence"/>
</dbReference>
<dbReference type="AlphaFoldDB" id="A0AAW4MVW4"/>
<dbReference type="InterPro" id="IPR002625">
    <property type="entry name" value="Smr_dom"/>
</dbReference>
<dbReference type="Pfam" id="PF01713">
    <property type="entry name" value="Smr"/>
    <property type="match status" value="1"/>
</dbReference>
<evidence type="ECO:0000313" key="5">
    <source>
        <dbReference type="Proteomes" id="UP001197492"/>
    </source>
</evidence>
<accession>A0AAW4MVW4</accession>
<dbReference type="EMBL" id="JAHOEL010000160">
    <property type="protein sequence ID" value="MBV3393846.1"/>
    <property type="molecule type" value="Genomic_DNA"/>
</dbReference>
<evidence type="ECO:0000313" key="2">
    <source>
        <dbReference type="EMBL" id="MBV3383807.1"/>
    </source>
</evidence>
<name>A0AAW4MVW4_9FIRM</name>
<sequence>MKYIKEIDIHGYTQQEARKMIDAALKKPDALTLRIIHGYNQGQTLGQMVRKRYRSHPHVQRIELSMNPGITDIITK</sequence>
<feature type="domain" description="Smr" evidence="1">
    <location>
        <begin position="7"/>
        <end position="63"/>
    </location>
</feature>
<dbReference type="RefSeq" id="WP_055235059.1">
    <property type="nucleotide sequence ID" value="NZ_CABIWU010000008.1"/>
</dbReference>
<evidence type="ECO:0000313" key="4">
    <source>
        <dbReference type="Proteomes" id="UP001196408"/>
    </source>
</evidence>
<dbReference type="SUPFAM" id="SSF160443">
    <property type="entry name" value="SMR domain-like"/>
    <property type="match status" value="1"/>
</dbReference>
<evidence type="ECO:0000259" key="1">
    <source>
        <dbReference type="Pfam" id="PF01713"/>
    </source>
</evidence>
<dbReference type="EMBL" id="JAHOEF010000156">
    <property type="protein sequence ID" value="MBV3383807.1"/>
    <property type="molecule type" value="Genomic_DNA"/>
</dbReference>
<gene>
    <name evidence="2" type="ORF">KSV97_11445</name>
    <name evidence="3" type="ORF">KSW06_11495</name>
</gene>
<comment type="caution">
    <text evidence="2">The sequence shown here is derived from an EMBL/GenBank/DDBJ whole genome shotgun (WGS) entry which is preliminary data.</text>
</comment>
<reference evidence="2 5" key="1">
    <citation type="submission" date="2021-06" db="EMBL/GenBank/DDBJ databases">
        <title>Collection of gut derived symbiotic bacterial strains cultured from healthy donors.</title>
        <authorList>
            <person name="Lin H."/>
            <person name="Littmann E."/>
            <person name="Pamer E.G."/>
        </authorList>
    </citation>
    <scope>NUCLEOTIDE SEQUENCE</scope>
    <source>
        <strain evidence="3 5">MSK.21.70</strain>
        <strain evidence="2">MSK.21.82</strain>
    </source>
</reference>
<protein>
    <submittedName>
        <fullName evidence="2">Smr/MutS family protein</fullName>
    </submittedName>
</protein>
<dbReference type="Proteomes" id="UP001196408">
    <property type="component" value="Unassembled WGS sequence"/>
</dbReference>
<proteinExistence type="predicted"/>
<dbReference type="Gene3D" id="3.30.1370.110">
    <property type="match status" value="1"/>
</dbReference>
<dbReference type="InterPro" id="IPR036063">
    <property type="entry name" value="Smr_dom_sf"/>
</dbReference>
<keyword evidence="5" id="KW-1185">Reference proteome</keyword>